<proteinExistence type="predicted"/>
<dbReference type="Proteomes" id="UP001595724">
    <property type="component" value="Unassembled WGS sequence"/>
</dbReference>
<evidence type="ECO:0000256" key="1">
    <source>
        <dbReference type="SAM" id="MobiDB-lite"/>
    </source>
</evidence>
<dbReference type="EMBL" id="JBHRYF010000001">
    <property type="protein sequence ID" value="MFC3659371.1"/>
    <property type="molecule type" value="Genomic_DNA"/>
</dbReference>
<comment type="caution">
    <text evidence="2">The sequence shown here is derived from an EMBL/GenBank/DDBJ whole genome shotgun (WGS) entry which is preliminary data.</text>
</comment>
<feature type="compositionally biased region" description="Low complexity" evidence="1">
    <location>
        <begin position="97"/>
        <end position="119"/>
    </location>
</feature>
<organism evidence="2 3">
    <name type="scientific">Luteimonas notoginsengisoli</name>
    <dbReference type="NCBI Taxonomy" id="1578200"/>
    <lineage>
        <taxon>Bacteria</taxon>
        <taxon>Pseudomonadati</taxon>
        <taxon>Pseudomonadota</taxon>
        <taxon>Gammaproteobacteria</taxon>
        <taxon>Lysobacterales</taxon>
        <taxon>Lysobacteraceae</taxon>
        <taxon>Luteimonas</taxon>
    </lineage>
</organism>
<protein>
    <submittedName>
        <fullName evidence="2">Uncharacterized protein</fullName>
    </submittedName>
</protein>
<name>A0ABV7URW2_9GAMM</name>
<feature type="region of interest" description="Disordered" evidence="1">
    <location>
        <begin position="93"/>
        <end position="138"/>
    </location>
</feature>
<gene>
    <name evidence="2" type="ORF">ACFOM9_04650</name>
</gene>
<sequence>MSWLALLLVPLALYLAYKLVSVALKLALAVAVLVAVYWWAAPYMGWPTVPDLFHVFGPDLEGRRIEELADPARLAKEATGKVVEGVVDEVVARSGGERAASGEPPAAEPELPAPSTAEPAMPPAQESSTEDAGTPDRP</sequence>
<evidence type="ECO:0000313" key="3">
    <source>
        <dbReference type="Proteomes" id="UP001595724"/>
    </source>
</evidence>
<keyword evidence="3" id="KW-1185">Reference proteome</keyword>
<evidence type="ECO:0000313" key="2">
    <source>
        <dbReference type="EMBL" id="MFC3659371.1"/>
    </source>
</evidence>
<accession>A0ABV7URW2</accession>
<reference evidence="3" key="1">
    <citation type="journal article" date="2019" name="Int. J. Syst. Evol. Microbiol.">
        <title>The Global Catalogue of Microorganisms (GCM) 10K type strain sequencing project: providing services to taxonomists for standard genome sequencing and annotation.</title>
        <authorList>
            <consortium name="The Broad Institute Genomics Platform"/>
            <consortium name="The Broad Institute Genome Sequencing Center for Infectious Disease"/>
            <person name="Wu L."/>
            <person name="Ma J."/>
        </authorList>
    </citation>
    <scope>NUCLEOTIDE SEQUENCE [LARGE SCALE GENOMIC DNA]</scope>
    <source>
        <strain evidence="3">KCTC 42211</strain>
    </source>
</reference>
<dbReference type="RefSeq" id="WP_386706634.1">
    <property type="nucleotide sequence ID" value="NZ_JBHRYF010000001.1"/>
</dbReference>